<dbReference type="Proteomes" id="UP000199603">
    <property type="component" value="Unassembled WGS sequence"/>
</dbReference>
<reference evidence="4 5" key="1">
    <citation type="submission" date="2016-10" db="EMBL/GenBank/DDBJ databases">
        <authorList>
            <person name="de Groot N.N."/>
        </authorList>
    </citation>
    <scope>NUCLEOTIDE SEQUENCE [LARGE SCALE GENOMIC DNA]</scope>
    <source>
        <strain evidence="4 5">DSM 16957</strain>
    </source>
</reference>
<sequence length="308" mass="32671">MLLVLAATAPAHASTLFRCTGEQGETVFTSDAAGYRDCKRLHVPSTLNSGQVGGAPVARPSAPAAVTPTTPDAVPPAAAVGVPTAAPERRVEFRTRSDGAEIAAPRDAQASGARVSRGSVYRYERDGVVHYTNRRPAGQRVEVLFSYMETCYACSVSSSVDFNAVGLNLTAYAEEVRSAAALHGVEEAFVRAVIHAESAFKLNALSNKGAQGLMQLMPDTAARFGVADPFSARDNIHGGTAYLAWLLKRFDGDFRLAAAGYNAGEGAVDRFDGVPPYEETQVFVERVGILLSRYRTELAAIARSEGQG</sequence>
<keyword evidence="5" id="KW-1185">Reference proteome</keyword>
<dbReference type="CDD" id="cd00254">
    <property type="entry name" value="LT-like"/>
    <property type="match status" value="1"/>
</dbReference>
<feature type="region of interest" description="Disordered" evidence="2">
    <location>
        <begin position="47"/>
        <end position="81"/>
    </location>
</feature>
<evidence type="ECO:0000256" key="2">
    <source>
        <dbReference type="SAM" id="MobiDB-lite"/>
    </source>
</evidence>
<evidence type="ECO:0000259" key="3">
    <source>
        <dbReference type="Pfam" id="PF01464"/>
    </source>
</evidence>
<name>A0A1G6YC23_9GAMM</name>
<dbReference type="AlphaFoldDB" id="A0A1G6YC23"/>
<feature type="domain" description="Transglycosylase SLT" evidence="3">
    <location>
        <begin position="177"/>
        <end position="270"/>
    </location>
</feature>
<dbReference type="InterPro" id="IPR008258">
    <property type="entry name" value="Transglycosylase_SLT_dom_1"/>
</dbReference>
<dbReference type="STRING" id="265719.SAMN04488509_10950"/>
<accession>A0A1G6YC23</accession>
<evidence type="ECO:0000313" key="4">
    <source>
        <dbReference type="EMBL" id="SDD87156.1"/>
    </source>
</evidence>
<dbReference type="SUPFAM" id="SSF53955">
    <property type="entry name" value="Lysozyme-like"/>
    <property type="match status" value="1"/>
</dbReference>
<evidence type="ECO:0000256" key="1">
    <source>
        <dbReference type="ARBA" id="ARBA00007734"/>
    </source>
</evidence>
<evidence type="ECO:0000313" key="5">
    <source>
        <dbReference type="Proteomes" id="UP000199603"/>
    </source>
</evidence>
<dbReference type="EMBL" id="FNAG01000009">
    <property type="protein sequence ID" value="SDD87156.1"/>
    <property type="molecule type" value="Genomic_DNA"/>
</dbReference>
<dbReference type="Pfam" id="PF01464">
    <property type="entry name" value="SLT"/>
    <property type="match status" value="1"/>
</dbReference>
<organism evidence="4 5">
    <name type="scientific">Aquimonas voraii</name>
    <dbReference type="NCBI Taxonomy" id="265719"/>
    <lineage>
        <taxon>Bacteria</taxon>
        <taxon>Pseudomonadati</taxon>
        <taxon>Pseudomonadota</taxon>
        <taxon>Gammaproteobacteria</taxon>
        <taxon>Lysobacterales</taxon>
        <taxon>Lysobacteraceae</taxon>
        <taxon>Aquimonas</taxon>
    </lineage>
</organism>
<dbReference type="Gene3D" id="1.10.530.10">
    <property type="match status" value="1"/>
</dbReference>
<dbReference type="InterPro" id="IPR023346">
    <property type="entry name" value="Lysozyme-like_dom_sf"/>
</dbReference>
<comment type="similarity">
    <text evidence="1">Belongs to the transglycosylase Slt family.</text>
</comment>
<dbReference type="PANTHER" id="PTHR37423:SF2">
    <property type="entry name" value="MEMBRANE-BOUND LYTIC MUREIN TRANSGLYCOSYLASE C"/>
    <property type="match status" value="1"/>
</dbReference>
<dbReference type="RefSeq" id="WP_245680046.1">
    <property type="nucleotide sequence ID" value="NZ_FNAG01000009.1"/>
</dbReference>
<gene>
    <name evidence="4" type="ORF">SAMN04488509_10950</name>
</gene>
<feature type="compositionally biased region" description="Low complexity" evidence="2">
    <location>
        <begin position="54"/>
        <end position="81"/>
    </location>
</feature>
<proteinExistence type="inferred from homology"/>
<dbReference type="PANTHER" id="PTHR37423">
    <property type="entry name" value="SOLUBLE LYTIC MUREIN TRANSGLYCOSYLASE-RELATED"/>
    <property type="match status" value="1"/>
</dbReference>
<protein>
    <recommendedName>
        <fullName evidence="3">Transglycosylase SLT domain-containing protein</fullName>
    </recommendedName>
</protein>